<dbReference type="FunFam" id="3.40.1390.30:FF:000001">
    <property type="entry name" value="GTP cyclohydrolase 1 type 2"/>
    <property type="match status" value="1"/>
</dbReference>
<dbReference type="OrthoDB" id="9795763at2"/>
<keyword evidence="4 5" id="KW-0479">Metal-binding</keyword>
<dbReference type="GO" id="GO:0046872">
    <property type="term" value="F:metal ion binding"/>
    <property type="evidence" value="ECO:0007669"/>
    <property type="project" value="UniProtKB-KW"/>
</dbReference>
<evidence type="ECO:0000256" key="4">
    <source>
        <dbReference type="ARBA" id="ARBA00022723"/>
    </source>
</evidence>
<dbReference type="AlphaFoldDB" id="A0A1H3WAV3"/>
<dbReference type="InterPro" id="IPR002678">
    <property type="entry name" value="DUF34/NIF3"/>
</dbReference>
<dbReference type="GO" id="GO:0005737">
    <property type="term" value="C:cytoplasm"/>
    <property type="evidence" value="ECO:0007669"/>
    <property type="project" value="TreeGrafter"/>
</dbReference>
<evidence type="ECO:0000313" key="7">
    <source>
        <dbReference type="Proteomes" id="UP000199288"/>
    </source>
</evidence>
<evidence type="ECO:0000256" key="5">
    <source>
        <dbReference type="PIRSR" id="PIRSR602678-1"/>
    </source>
</evidence>
<dbReference type="SUPFAM" id="SSF102705">
    <property type="entry name" value="NIF3 (NGG1p interacting factor 3)-like"/>
    <property type="match status" value="1"/>
</dbReference>
<sequence>MATLSLADVLNLMERAFPSGLAEPWDSVGLICGDPAQSVRHVHFALDPVAATVDEAIVSGADLLITHHPLYLKGTSTVAANTPKGALIHRLISSNTALFNAHTNADSAAEGTAVVLAELLELTEIKPVDPAQDDPSLGLGRYGRLPTAITANELGQRLAELLPATARGVAIGGDRSARIETIALCPGAGDSYLDRVRDLGVDAMLTSDLRHHPASEALEHDDAPILFDAAHFATESPWMTRAAQVLSRAASDELTVSVSQLNTDPWTTIYVKKDAP</sequence>
<dbReference type="RefSeq" id="WP_092561363.1">
    <property type="nucleotide sequence ID" value="NZ_FNQV01000002.1"/>
</dbReference>
<dbReference type="EMBL" id="FNQV01000002">
    <property type="protein sequence ID" value="SDZ83398.1"/>
    <property type="molecule type" value="Genomic_DNA"/>
</dbReference>
<feature type="binding site" evidence="5">
    <location>
        <position position="68"/>
    </location>
    <ligand>
        <name>a divalent metal cation</name>
        <dbReference type="ChEBI" id="CHEBI:60240"/>
        <label>1</label>
    </ligand>
</feature>
<feature type="binding site" evidence="5">
    <location>
        <position position="106"/>
    </location>
    <ligand>
        <name>a divalent metal cation</name>
        <dbReference type="ChEBI" id="CHEBI:60240"/>
        <label>1</label>
    </ligand>
</feature>
<reference evidence="7" key="1">
    <citation type="submission" date="2016-10" db="EMBL/GenBank/DDBJ databases">
        <authorList>
            <person name="Varghese N."/>
            <person name="Submissions S."/>
        </authorList>
    </citation>
    <scope>NUCLEOTIDE SEQUENCE [LARGE SCALE GENOMIC DNA]</scope>
    <source>
        <strain evidence="7">KPR-1</strain>
    </source>
</reference>
<name>A0A1H3WAV3_9ACTO</name>
<comment type="subunit">
    <text evidence="2">Homohexamer.</text>
</comment>
<dbReference type="Pfam" id="PF01784">
    <property type="entry name" value="DUF34_NIF3"/>
    <property type="match status" value="1"/>
</dbReference>
<gene>
    <name evidence="6" type="ORF">SAMN02910418_00334</name>
</gene>
<comment type="similarity">
    <text evidence="1">Belongs to the GTP cyclohydrolase I type 2/NIF3 family.</text>
</comment>
<dbReference type="Gene3D" id="3.40.1390.30">
    <property type="entry name" value="NIF3 (NGG1p interacting factor 3)-like"/>
    <property type="match status" value="2"/>
</dbReference>
<protein>
    <recommendedName>
        <fullName evidence="3">GTP cyclohydrolase 1 type 2 homolog</fullName>
    </recommendedName>
</protein>
<evidence type="ECO:0000256" key="2">
    <source>
        <dbReference type="ARBA" id="ARBA00011643"/>
    </source>
</evidence>
<evidence type="ECO:0000256" key="3">
    <source>
        <dbReference type="ARBA" id="ARBA00022112"/>
    </source>
</evidence>
<dbReference type="NCBIfam" id="TIGR00486">
    <property type="entry name" value="YbgI_SA1388"/>
    <property type="match status" value="1"/>
</dbReference>
<proteinExistence type="inferred from homology"/>
<organism evidence="6 7">
    <name type="scientific">Bowdeniella nasicola</name>
    <dbReference type="NCBI Taxonomy" id="208480"/>
    <lineage>
        <taxon>Bacteria</taxon>
        <taxon>Bacillati</taxon>
        <taxon>Actinomycetota</taxon>
        <taxon>Actinomycetes</taxon>
        <taxon>Actinomycetales</taxon>
        <taxon>Actinomycetaceae</taxon>
        <taxon>Bowdeniella</taxon>
    </lineage>
</organism>
<dbReference type="Proteomes" id="UP000199288">
    <property type="component" value="Unassembled WGS sequence"/>
</dbReference>
<evidence type="ECO:0000256" key="1">
    <source>
        <dbReference type="ARBA" id="ARBA00006964"/>
    </source>
</evidence>
<dbReference type="PANTHER" id="PTHR13799">
    <property type="entry name" value="NGG1 INTERACTING FACTOR 3"/>
    <property type="match status" value="1"/>
</dbReference>
<feature type="binding site" evidence="5">
    <location>
        <position position="67"/>
    </location>
    <ligand>
        <name>a divalent metal cation</name>
        <dbReference type="ChEBI" id="CHEBI:60240"/>
        <label>1</label>
    </ligand>
</feature>
<feature type="binding site" evidence="5">
    <location>
        <position position="231"/>
    </location>
    <ligand>
        <name>a divalent metal cation</name>
        <dbReference type="ChEBI" id="CHEBI:60240"/>
        <label>1</label>
    </ligand>
</feature>
<evidence type="ECO:0000313" key="6">
    <source>
        <dbReference type="EMBL" id="SDZ83398.1"/>
    </source>
</evidence>
<keyword evidence="7" id="KW-1185">Reference proteome</keyword>
<dbReference type="InterPro" id="IPR036069">
    <property type="entry name" value="DUF34/NIF3_sf"/>
</dbReference>
<dbReference type="PANTHER" id="PTHR13799:SF14">
    <property type="entry name" value="GTP CYCLOHYDROLASE 1 TYPE 2 HOMOLOG"/>
    <property type="match status" value="1"/>
</dbReference>
<accession>A0A1H3WAV3</accession>
<feature type="binding site" evidence="5">
    <location>
        <position position="235"/>
    </location>
    <ligand>
        <name>a divalent metal cation</name>
        <dbReference type="ChEBI" id="CHEBI:60240"/>
        <label>1</label>
    </ligand>
</feature>